<feature type="region of interest" description="Disordered" evidence="1">
    <location>
        <begin position="314"/>
        <end position="368"/>
    </location>
</feature>
<dbReference type="EMBL" id="LCUC01000102">
    <property type="protein sequence ID" value="KKY36955.1"/>
    <property type="molecule type" value="Genomic_DNA"/>
</dbReference>
<dbReference type="Proteomes" id="UP000034680">
    <property type="component" value="Unassembled WGS sequence"/>
</dbReference>
<feature type="compositionally biased region" description="Basic and acidic residues" evidence="1">
    <location>
        <begin position="338"/>
        <end position="362"/>
    </location>
</feature>
<gene>
    <name evidence="2" type="ORF">UCDDA912_g03049</name>
</gene>
<evidence type="ECO:0000256" key="1">
    <source>
        <dbReference type="SAM" id="MobiDB-lite"/>
    </source>
</evidence>
<sequence length="368" mass="42472">MKLRQKEGRGHTEPELAETQSSHRPERRALRSERCLRSIRSIPNTATRATNGDTSMDDVQDESGEAGAHRTTWQRGYHTIQKEGPKLRNIAELLQETDIYQHFRIPADKIIADEDIDTSVREQMRRLARAGNLTPDHVRQNLVKSVEVFEEWWRIRDKSRPRFWKCVCTNGGWMSQLDGAACRDFFLWLCTYFRRVPGREGANNMIKAFERLVELFLQEKDCELNELVGVQLRLRRSANRSLGRRGVASKGKDRKAMPEDGNIFRLSGNTNMSDFELSGVDVKGLTPIVDVGDRRRMDEDKKRRFDDHVEALNAEEKAKERQNPAAAQEAGNLMPVMELEKPAKRGRKSSEFAEERDEERLRAAPLKR</sequence>
<accession>A0A0G2IB71</accession>
<dbReference type="OrthoDB" id="5236641at2759"/>
<reference evidence="2 3" key="1">
    <citation type="submission" date="2015-05" db="EMBL/GenBank/DDBJ databases">
        <title>Distinctive expansion of gene families associated with plant cell wall degradation and secondary metabolism in the genomes of grapevine trunk pathogens.</title>
        <authorList>
            <person name="Lawrence D.P."/>
            <person name="Travadon R."/>
            <person name="Rolshausen P.E."/>
            <person name="Baumgartner K."/>
        </authorList>
    </citation>
    <scope>NUCLEOTIDE SEQUENCE [LARGE SCALE GENOMIC DNA]</scope>
    <source>
        <strain evidence="2">DA912</strain>
    </source>
</reference>
<reference evidence="2 3" key="2">
    <citation type="submission" date="2015-05" db="EMBL/GenBank/DDBJ databases">
        <authorList>
            <person name="Morales-Cruz A."/>
            <person name="Amrine K.C."/>
            <person name="Cantu D."/>
        </authorList>
    </citation>
    <scope>NUCLEOTIDE SEQUENCE [LARGE SCALE GENOMIC DNA]</scope>
    <source>
        <strain evidence="2">DA912</strain>
    </source>
</reference>
<feature type="compositionally biased region" description="Polar residues" evidence="1">
    <location>
        <begin position="41"/>
        <end position="54"/>
    </location>
</feature>
<protein>
    <submittedName>
        <fullName evidence="2">Uncharacterized protein</fullName>
    </submittedName>
</protein>
<feature type="region of interest" description="Disordered" evidence="1">
    <location>
        <begin position="1"/>
        <end position="70"/>
    </location>
</feature>
<dbReference type="AlphaFoldDB" id="A0A0G2IB71"/>
<name>A0A0G2IB71_9PEZI</name>
<organism evidence="2 3">
    <name type="scientific">Diaporthe ampelina</name>
    <dbReference type="NCBI Taxonomy" id="1214573"/>
    <lineage>
        <taxon>Eukaryota</taxon>
        <taxon>Fungi</taxon>
        <taxon>Dikarya</taxon>
        <taxon>Ascomycota</taxon>
        <taxon>Pezizomycotina</taxon>
        <taxon>Sordariomycetes</taxon>
        <taxon>Sordariomycetidae</taxon>
        <taxon>Diaporthales</taxon>
        <taxon>Diaporthaceae</taxon>
        <taxon>Diaporthe</taxon>
    </lineage>
</organism>
<feature type="compositionally biased region" description="Basic and acidic residues" evidence="1">
    <location>
        <begin position="21"/>
        <end position="36"/>
    </location>
</feature>
<comment type="caution">
    <text evidence="2">The sequence shown here is derived from an EMBL/GenBank/DDBJ whole genome shotgun (WGS) entry which is preliminary data.</text>
</comment>
<feature type="compositionally biased region" description="Acidic residues" evidence="1">
    <location>
        <begin position="55"/>
        <end position="64"/>
    </location>
</feature>
<evidence type="ECO:0000313" key="2">
    <source>
        <dbReference type="EMBL" id="KKY36955.1"/>
    </source>
</evidence>
<evidence type="ECO:0000313" key="3">
    <source>
        <dbReference type="Proteomes" id="UP000034680"/>
    </source>
</evidence>
<proteinExistence type="predicted"/>
<keyword evidence="3" id="KW-1185">Reference proteome</keyword>
<feature type="compositionally biased region" description="Basic and acidic residues" evidence="1">
    <location>
        <begin position="1"/>
        <end position="14"/>
    </location>
</feature>